<comment type="caution">
    <text evidence="5">The sequence shown here is derived from an EMBL/GenBank/DDBJ whole genome shotgun (WGS) entry which is preliminary data.</text>
</comment>
<evidence type="ECO:0000256" key="1">
    <source>
        <dbReference type="SAM" id="Coils"/>
    </source>
</evidence>
<keyword evidence="3" id="KW-0472">Membrane</keyword>
<keyword evidence="3" id="KW-0812">Transmembrane</keyword>
<dbReference type="InterPro" id="IPR018306">
    <property type="entry name" value="Phage_T5_Orf172_DNA-bd"/>
</dbReference>
<dbReference type="EMBL" id="AVBF01000003">
    <property type="protein sequence ID" value="KGP74264.1"/>
    <property type="molecule type" value="Genomic_DNA"/>
</dbReference>
<gene>
    <name evidence="5" type="ORF">N782_14970</name>
</gene>
<organism evidence="5 6">
    <name type="scientific">Pontibacillus yanchengensis Y32</name>
    <dbReference type="NCBI Taxonomy" id="1385514"/>
    <lineage>
        <taxon>Bacteria</taxon>
        <taxon>Bacillati</taxon>
        <taxon>Bacillota</taxon>
        <taxon>Bacilli</taxon>
        <taxon>Bacillales</taxon>
        <taxon>Bacillaceae</taxon>
        <taxon>Pontibacillus</taxon>
    </lineage>
</organism>
<feature type="region of interest" description="Disordered" evidence="2">
    <location>
        <begin position="439"/>
        <end position="464"/>
    </location>
</feature>
<keyword evidence="1" id="KW-0175">Coiled coil</keyword>
<evidence type="ECO:0000256" key="3">
    <source>
        <dbReference type="SAM" id="Phobius"/>
    </source>
</evidence>
<accession>A0A0A2TFD3</accession>
<feature type="coiled-coil region" evidence="1">
    <location>
        <begin position="225"/>
        <end position="329"/>
    </location>
</feature>
<sequence length="464" mass="54832">MPKQPWYLQPWMIALCFALWNIIVPPIVGIILIVLEYKRRKKIRQMWEEVGFDDVLKVDQKKAEIEKEIEQLESQKEERNKETTRLDNLISEKKEEMIVLNDELLLQSFGFYEPKYDLESSQAYKDKLDDIRERQKQMAKNKTATSHPENFSLDGNKSKGKAMLNNIIKMTIRSFNNECDTVISKVKFNNIEASEKRIKKSFEQLNKFNQYNTVTLKQDYLNLKLEELYLAYEYAKKKEEEKEEQKRIKEQMREEAKIQKEIEEQKKKIEKDEKHFNQALQDYRNRLENADEKMQEELESKIQEYEAKIAELEKEKENVDFRAQNARAGYVYIISNIGSLGEDIVKIGMTRRLEPLERVKELGNASVPFTFDIHGMIFSNDAPSLENALHHAFDHLRVNKINNKKEFFRVSLEDVEQEVKKNHDATLELTKMAEAEEFRQSQALDDSQTKGYYSAEHEVATTVE</sequence>
<dbReference type="InterPro" id="IPR025280">
    <property type="entry name" value="SNIPE"/>
</dbReference>
<dbReference type="SMART" id="SM00974">
    <property type="entry name" value="T5orf172"/>
    <property type="match status" value="1"/>
</dbReference>
<dbReference type="Pfam" id="PF13250">
    <property type="entry name" value="SNIPE"/>
    <property type="match status" value="1"/>
</dbReference>
<reference evidence="5 6" key="1">
    <citation type="journal article" date="2015" name="Stand. Genomic Sci.">
        <title>High quality draft genome sequence of the moderately halophilic bacterium Pontibacillus yanchengensis Y32(T) and comparison among Pontibacillus genomes.</title>
        <authorList>
            <person name="Huang J."/>
            <person name="Qiao Z.X."/>
            <person name="Tang J.W."/>
            <person name="Wang G."/>
        </authorList>
    </citation>
    <scope>NUCLEOTIDE SEQUENCE [LARGE SCALE GENOMIC DNA]</scope>
    <source>
        <strain evidence="5 6">Y32</strain>
    </source>
</reference>
<dbReference type="Proteomes" id="UP000030147">
    <property type="component" value="Unassembled WGS sequence"/>
</dbReference>
<evidence type="ECO:0000256" key="2">
    <source>
        <dbReference type="SAM" id="MobiDB-lite"/>
    </source>
</evidence>
<dbReference type="RefSeq" id="WP_202595658.1">
    <property type="nucleotide sequence ID" value="NZ_AVBF01000003.1"/>
</dbReference>
<dbReference type="eggNOG" id="COG0172">
    <property type="taxonomic scope" value="Bacteria"/>
</dbReference>
<dbReference type="AlphaFoldDB" id="A0A0A2TFD3"/>
<evidence type="ECO:0000313" key="5">
    <source>
        <dbReference type="EMBL" id="KGP74264.1"/>
    </source>
</evidence>
<feature type="compositionally biased region" description="Polar residues" evidence="2">
    <location>
        <begin position="440"/>
        <end position="451"/>
    </location>
</feature>
<keyword evidence="3" id="KW-1133">Transmembrane helix</keyword>
<dbReference type="STRING" id="1385514.N782_14970"/>
<feature type="coiled-coil region" evidence="1">
    <location>
        <begin position="55"/>
        <end position="92"/>
    </location>
</feature>
<keyword evidence="6" id="KW-1185">Reference proteome</keyword>
<feature type="compositionally biased region" description="Basic and acidic residues" evidence="2">
    <location>
        <begin position="455"/>
        <end position="464"/>
    </location>
</feature>
<feature type="transmembrane region" description="Helical" evidence="3">
    <location>
        <begin position="12"/>
        <end position="35"/>
    </location>
</feature>
<evidence type="ECO:0000259" key="4">
    <source>
        <dbReference type="SMART" id="SM00974"/>
    </source>
</evidence>
<proteinExistence type="predicted"/>
<feature type="domain" description="Bacteriophage T5 Orf172 DNA-binding" evidence="4">
    <location>
        <begin position="339"/>
        <end position="422"/>
    </location>
</feature>
<protein>
    <recommendedName>
        <fullName evidence="4">Bacteriophage T5 Orf172 DNA-binding domain-containing protein</fullName>
    </recommendedName>
</protein>
<dbReference type="Pfam" id="PF10544">
    <property type="entry name" value="T5orf172"/>
    <property type="match status" value="1"/>
</dbReference>
<evidence type="ECO:0000313" key="6">
    <source>
        <dbReference type="Proteomes" id="UP000030147"/>
    </source>
</evidence>
<name>A0A0A2TFD3_9BACI</name>